<evidence type="ECO:0000256" key="2">
    <source>
        <dbReference type="ARBA" id="ARBA00008974"/>
    </source>
</evidence>
<keyword evidence="5 6" id="KW-0472">Membrane</keyword>
<gene>
    <name evidence="7" type="ORF">QWZ10_22305</name>
</gene>
<evidence type="ECO:0000256" key="1">
    <source>
        <dbReference type="ARBA" id="ARBA00004141"/>
    </source>
</evidence>
<keyword evidence="8" id="KW-1185">Reference proteome</keyword>
<evidence type="ECO:0000313" key="7">
    <source>
        <dbReference type="EMBL" id="MDN3713808.1"/>
    </source>
</evidence>
<reference evidence="8" key="1">
    <citation type="journal article" date="2019" name="Int. J. Syst. Evol. Microbiol.">
        <title>The Global Catalogue of Microorganisms (GCM) 10K type strain sequencing project: providing services to taxonomists for standard genome sequencing and annotation.</title>
        <authorList>
            <consortium name="The Broad Institute Genomics Platform"/>
            <consortium name="The Broad Institute Genome Sequencing Center for Infectious Disease"/>
            <person name="Wu L."/>
            <person name="Ma J."/>
        </authorList>
    </citation>
    <scope>NUCLEOTIDE SEQUENCE [LARGE SCALE GENOMIC DNA]</scope>
    <source>
        <strain evidence="8">CECT 8482</strain>
    </source>
</reference>
<evidence type="ECO:0000256" key="4">
    <source>
        <dbReference type="ARBA" id="ARBA00022989"/>
    </source>
</evidence>
<dbReference type="Proteomes" id="UP001243846">
    <property type="component" value="Unassembled WGS sequence"/>
</dbReference>
<evidence type="ECO:0000256" key="6">
    <source>
        <dbReference type="SAM" id="Phobius"/>
    </source>
</evidence>
<keyword evidence="3 6" id="KW-0812">Transmembrane</keyword>
<evidence type="ECO:0000313" key="8">
    <source>
        <dbReference type="Proteomes" id="UP001243846"/>
    </source>
</evidence>
<proteinExistence type="inferred from homology"/>
<sequence length="61" mass="6875">MGAGQGRSAAGLNLFIRTYSAFLGPIFAILIVDYFFIRKQTLNLEKLYDPEGPIRASIWPR</sequence>
<feature type="transmembrane region" description="Helical" evidence="6">
    <location>
        <begin position="16"/>
        <end position="37"/>
    </location>
</feature>
<evidence type="ECO:0000256" key="3">
    <source>
        <dbReference type="ARBA" id="ARBA00022692"/>
    </source>
</evidence>
<keyword evidence="4 6" id="KW-1133">Transmembrane helix</keyword>
<dbReference type="Gene3D" id="1.10.4160.10">
    <property type="entry name" value="Hydantoin permease"/>
    <property type="match status" value="1"/>
</dbReference>
<accession>A0ABT8DAI7</accession>
<evidence type="ECO:0000256" key="5">
    <source>
        <dbReference type="ARBA" id="ARBA00023136"/>
    </source>
</evidence>
<comment type="subcellular location">
    <subcellularLocation>
        <location evidence="1">Membrane</location>
        <topology evidence="1">Multi-pass membrane protein</topology>
    </subcellularLocation>
</comment>
<organism evidence="7 8">
    <name type="scientific">Paracoccus cavernae</name>
    <dbReference type="NCBI Taxonomy" id="1571207"/>
    <lineage>
        <taxon>Bacteria</taxon>
        <taxon>Pseudomonadati</taxon>
        <taxon>Pseudomonadota</taxon>
        <taxon>Alphaproteobacteria</taxon>
        <taxon>Rhodobacterales</taxon>
        <taxon>Paracoccaceae</taxon>
        <taxon>Paracoccus</taxon>
    </lineage>
</organism>
<comment type="similarity">
    <text evidence="2">Belongs to the purine-cytosine permease (2.A.39) family.</text>
</comment>
<protein>
    <submittedName>
        <fullName evidence="7">Cytosine permease</fullName>
    </submittedName>
</protein>
<name>A0ABT8DAI7_9RHOB</name>
<dbReference type="Pfam" id="PF02133">
    <property type="entry name" value="Transp_cyt_pur"/>
    <property type="match status" value="1"/>
</dbReference>
<comment type="caution">
    <text evidence="7">The sequence shown here is derived from an EMBL/GenBank/DDBJ whole genome shotgun (WGS) entry which is preliminary data.</text>
</comment>
<dbReference type="EMBL" id="JAUFRC010000002">
    <property type="protein sequence ID" value="MDN3713808.1"/>
    <property type="molecule type" value="Genomic_DNA"/>
</dbReference>
<dbReference type="InterPro" id="IPR001248">
    <property type="entry name" value="Pur-cyt_permease"/>
</dbReference>